<feature type="signal peptide" evidence="1">
    <location>
        <begin position="1"/>
        <end position="19"/>
    </location>
</feature>
<gene>
    <name evidence="2" type="ORF">AsAng_0009250</name>
</gene>
<dbReference type="InterPro" id="IPR002816">
    <property type="entry name" value="TraB/PrgY/GumN_fam"/>
</dbReference>
<reference evidence="2" key="1">
    <citation type="submission" date="2022-09" db="EMBL/GenBank/DDBJ databases">
        <title>Aureispira anguillicida sp. nov., isolated from Leptocephalus of Japanese eel Anguilla japonica.</title>
        <authorList>
            <person name="Yuasa K."/>
            <person name="Mekata T."/>
            <person name="Ikunari K."/>
        </authorList>
    </citation>
    <scope>NUCLEOTIDE SEQUENCE</scope>
    <source>
        <strain evidence="2">EL160426</strain>
    </source>
</reference>
<protein>
    <submittedName>
        <fullName evidence="2">TraB/GumN family protein</fullName>
    </submittedName>
</protein>
<keyword evidence="1" id="KW-0732">Signal</keyword>
<evidence type="ECO:0000313" key="3">
    <source>
        <dbReference type="Proteomes" id="UP001060919"/>
    </source>
</evidence>
<sequence>MRFYLFCIFSLLGAKCSHAQFNHTIYHTVLWEVKDTVHDKTSYILGTSHAFGSKFFHTMSTAYKKLKQADLVLLQTIGNDANLWTVVKDRVDNPTLEKLLNRSELQFIAEKFQGKPYQKLHLHELDLYLSLEYFRDVCEGCSERDDFRNMDTYIENLAAMYNIPTKGFEKGEDRFKQLKEEYVPRNSEILQIKRLKILIKGLKSNHHTLEDECDFVMDYRDMELPFAFRDPCPTIYPLITERNKQWADLLPQYLEEHNCFVAIGWYHLRYDCGLLMQLLDKGFEIRPIDMWN</sequence>
<accession>A0A915YBV2</accession>
<dbReference type="Pfam" id="PF01963">
    <property type="entry name" value="TraB_PrgY_gumN"/>
    <property type="match status" value="1"/>
</dbReference>
<evidence type="ECO:0000313" key="2">
    <source>
        <dbReference type="EMBL" id="BDS10217.1"/>
    </source>
</evidence>
<dbReference type="RefSeq" id="WP_264791546.1">
    <property type="nucleotide sequence ID" value="NZ_AP026867.1"/>
</dbReference>
<dbReference type="AlphaFoldDB" id="A0A915YBV2"/>
<feature type="chain" id="PRO_5037987044" evidence="1">
    <location>
        <begin position="20"/>
        <end position="292"/>
    </location>
</feature>
<keyword evidence="3" id="KW-1185">Reference proteome</keyword>
<organism evidence="2 3">
    <name type="scientific">Aureispira anguillae</name>
    <dbReference type="NCBI Taxonomy" id="2864201"/>
    <lineage>
        <taxon>Bacteria</taxon>
        <taxon>Pseudomonadati</taxon>
        <taxon>Bacteroidota</taxon>
        <taxon>Saprospiria</taxon>
        <taxon>Saprospirales</taxon>
        <taxon>Saprospiraceae</taxon>
        <taxon>Aureispira</taxon>
    </lineage>
</organism>
<name>A0A915YBV2_9BACT</name>
<dbReference type="EMBL" id="AP026867">
    <property type="protein sequence ID" value="BDS10217.1"/>
    <property type="molecule type" value="Genomic_DNA"/>
</dbReference>
<evidence type="ECO:0000256" key="1">
    <source>
        <dbReference type="SAM" id="SignalP"/>
    </source>
</evidence>
<dbReference type="Proteomes" id="UP001060919">
    <property type="component" value="Chromosome"/>
</dbReference>
<proteinExistence type="predicted"/>
<dbReference type="KEGG" id="aup:AsAng_0009250"/>
<dbReference type="CDD" id="cd14789">
    <property type="entry name" value="Tiki"/>
    <property type="match status" value="1"/>
</dbReference>